<feature type="compositionally biased region" description="Polar residues" evidence="1">
    <location>
        <begin position="75"/>
        <end position="84"/>
    </location>
</feature>
<proteinExistence type="predicted"/>
<evidence type="ECO:0000256" key="1">
    <source>
        <dbReference type="SAM" id="MobiDB-lite"/>
    </source>
</evidence>
<dbReference type="AlphaFoldDB" id="Q2QLV0"/>
<gene>
    <name evidence="2" type="ordered locus">LOC_Os12g43220</name>
</gene>
<feature type="region of interest" description="Disordered" evidence="1">
    <location>
        <begin position="24"/>
        <end position="98"/>
    </location>
</feature>
<organism evidence="2">
    <name type="scientific">Oryza sativa subsp. japonica</name>
    <name type="common">Rice</name>
    <dbReference type="NCBI Taxonomy" id="39947"/>
    <lineage>
        <taxon>Eukaryota</taxon>
        <taxon>Viridiplantae</taxon>
        <taxon>Streptophyta</taxon>
        <taxon>Embryophyta</taxon>
        <taxon>Tracheophyta</taxon>
        <taxon>Spermatophyta</taxon>
        <taxon>Magnoliopsida</taxon>
        <taxon>Liliopsida</taxon>
        <taxon>Poales</taxon>
        <taxon>Poaceae</taxon>
        <taxon>BOP clade</taxon>
        <taxon>Oryzoideae</taxon>
        <taxon>Oryzeae</taxon>
        <taxon>Oryzinae</taxon>
        <taxon>Oryza</taxon>
        <taxon>Oryza sativa</taxon>
    </lineage>
</organism>
<reference evidence="2" key="1">
    <citation type="journal article" date="2005" name="BMC Biol.">
        <title>The sequence of rice chromosomes 11 and 12, rich in disease resistance genes and recent gene duplications.</title>
        <authorList>
            <consortium name="The rice chromosomes 11 and 12 sequencing consortia"/>
        </authorList>
    </citation>
    <scope>NUCLEOTIDE SEQUENCE [LARGE SCALE GENOMIC DNA]</scope>
</reference>
<name>Q2QLV0_ORYSJ</name>
<reference evidence="2" key="3">
    <citation type="submission" date="2006-01" db="EMBL/GenBank/DDBJ databases">
        <authorList>
            <person name="Buell R."/>
        </authorList>
    </citation>
    <scope>NUCLEOTIDE SEQUENCE</scope>
</reference>
<protein>
    <submittedName>
        <fullName evidence="2">Uncharacterized protein</fullName>
    </submittedName>
</protein>
<accession>Q2QLV0</accession>
<dbReference type="EMBL" id="DP000011">
    <property type="protein sequence ID" value="ABA99504.2"/>
    <property type="molecule type" value="Genomic_DNA"/>
</dbReference>
<reference evidence="2" key="2">
    <citation type="submission" date="2005-04" db="EMBL/GenBank/DDBJ databases">
        <authorList>
            <person name="Buell C.R."/>
            <person name="Wing R.A."/>
            <person name="McCombie W.A."/>
            <person name="Ouyang S."/>
        </authorList>
    </citation>
    <scope>NUCLEOTIDE SEQUENCE</scope>
</reference>
<evidence type="ECO:0000313" key="2">
    <source>
        <dbReference type="EMBL" id="ABA99504.2"/>
    </source>
</evidence>
<sequence length="317" mass="35684">MEVKKPVGSRRRQLALKVMTPICGGGDVASREDNSTSWRHTRPPVGEDVDAQQRRHNKPAVQAETPVGGEVANVGTKSSINNNEDTSRRRRRRSTVKEKMPTNVGIIGQPCRQRHQSAAAKASRCGPSDIRRFAETTAASWPIIFDVSPKQPLLRGLRGGPSDIRRFAETTAASWNMIFDVSPKQPRLRGLCCGPSDIRHFVETTAASMPMLWTLRYSTFRRNNRCFVAYVVDPQIFDVSPKQPLLRGLCCGLSDIRRFAESTTASWPMLWTLRYSTFCRNNRCFVASEFSICIPRCRARQPTLMVRFVNALDTDIV</sequence>